<dbReference type="GO" id="GO:0005975">
    <property type="term" value="P:carbohydrate metabolic process"/>
    <property type="evidence" value="ECO:0007669"/>
    <property type="project" value="InterPro"/>
</dbReference>
<reference evidence="2 3" key="1">
    <citation type="journal article" date="2014" name="Genome Announc.">
        <title>Draft Genome Sequence of Cytophaga fermentans JCM 21142T, a Facultative Anaerobe Isolated from Marine Mud.</title>
        <authorList>
            <person name="Starns D."/>
            <person name="Oshima K."/>
            <person name="Suda W."/>
            <person name="Iino T."/>
            <person name="Yuki M."/>
            <person name="Inoue J."/>
            <person name="Kitamura K."/>
            <person name="Iida T."/>
            <person name="Darby A."/>
            <person name="Hattori M."/>
            <person name="Ohkuma M."/>
        </authorList>
    </citation>
    <scope>NUCLEOTIDE SEQUENCE [LARGE SCALE GENOMIC DNA]</scope>
    <source>
        <strain evidence="2 3">JCM 21142</strain>
    </source>
</reference>
<dbReference type="RefSeq" id="WP_027473424.1">
    <property type="nucleotide sequence ID" value="NZ_BAMD01000005.1"/>
</dbReference>
<protein>
    <recommendedName>
        <fullName evidence="1">D-glucuronyl C5-epimerase C-terminal domain-containing protein</fullName>
    </recommendedName>
</protein>
<evidence type="ECO:0000313" key="2">
    <source>
        <dbReference type="EMBL" id="GAF02034.1"/>
    </source>
</evidence>
<keyword evidence="3" id="KW-1185">Reference proteome</keyword>
<comment type="caution">
    <text evidence="2">The sequence shown here is derived from an EMBL/GenBank/DDBJ whole genome shotgun (WGS) entry which is preliminary data.</text>
</comment>
<dbReference type="AlphaFoldDB" id="W7YHJ2"/>
<dbReference type="GO" id="GO:0047464">
    <property type="term" value="F:heparosan-N-sulfate-glucuronate 5-epimerase activity"/>
    <property type="evidence" value="ECO:0007669"/>
    <property type="project" value="InterPro"/>
</dbReference>
<dbReference type="InterPro" id="IPR010598">
    <property type="entry name" value="C5-epim_C"/>
</dbReference>
<evidence type="ECO:0000259" key="1">
    <source>
        <dbReference type="Pfam" id="PF06662"/>
    </source>
</evidence>
<name>W7YHJ2_9BACT</name>
<dbReference type="Proteomes" id="UP000019402">
    <property type="component" value="Unassembled WGS sequence"/>
</dbReference>
<proteinExistence type="predicted"/>
<dbReference type="GO" id="GO:0015012">
    <property type="term" value="P:heparan sulfate proteoglycan biosynthetic process"/>
    <property type="evidence" value="ECO:0007669"/>
    <property type="project" value="InterPro"/>
</dbReference>
<dbReference type="InterPro" id="IPR008928">
    <property type="entry name" value="6-hairpin_glycosidase_sf"/>
</dbReference>
<organism evidence="2 3">
    <name type="scientific">Saccharicrinis fermentans DSM 9555 = JCM 21142</name>
    <dbReference type="NCBI Taxonomy" id="869213"/>
    <lineage>
        <taxon>Bacteria</taxon>
        <taxon>Pseudomonadati</taxon>
        <taxon>Bacteroidota</taxon>
        <taxon>Bacteroidia</taxon>
        <taxon>Marinilabiliales</taxon>
        <taxon>Marinilabiliaceae</taxon>
        <taxon>Saccharicrinis</taxon>
    </lineage>
</organism>
<accession>W7YHJ2</accession>
<dbReference type="Pfam" id="PF06662">
    <property type="entry name" value="C5-epim_C"/>
    <property type="match status" value="1"/>
</dbReference>
<sequence length="321" mass="37741">MKAATKSYKSLNTFKQYYTLDSTDYWHIKYQVNSDTKYYYWDMSEKAFRCELERDREGITKYIGEDGGSYYSSIELIQYAMASFQAYIKTKDKYWLDECVLHTDKYLSLATQYKKASFTVLNHYPVSLYKLKNKWPSALSLGVALSLLTRLSSLLDKKYYLESAIKLFDNLKLSVEDGGVLRDVSIRNDGRCFRVMEEYPSDELSGVLNGHITALWGLYDLGNHYMDSKILFDELSVELADNISLWDEKRWSNYDIAHLVGKKKNLASIHYHMLHIQQLFIMFKLTGNDKYIISAENMIRQKYSVFCRFYGLVNKLFFRLL</sequence>
<dbReference type="OrthoDB" id="1495918at2"/>
<dbReference type="SUPFAM" id="SSF48208">
    <property type="entry name" value="Six-hairpin glycosidases"/>
    <property type="match status" value="1"/>
</dbReference>
<dbReference type="InterPro" id="IPR039721">
    <property type="entry name" value="C5-epimerase"/>
</dbReference>
<evidence type="ECO:0000313" key="3">
    <source>
        <dbReference type="Proteomes" id="UP000019402"/>
    </source>
</evidence>
<dbReference type="PANTHER" id="PTHR13174">
    <property type="entry name" value="D-GLUCURONYL C5-EPIMERASE"/>
    <property type="match status" value="1"/>
</dbReference>
<feature type="domain" description="D-glucuronyl C5-epimerase C-terminal" evidence="1">
    <location>
        <begin position="121"/>
        <end position="297"/>
    </location>
</feature>
<dbReference type="eggNOG" id="COG5017">
    <property type="taxonomic scope" value="Bacteria"/>
</dbReference>
<dbReference type="PANTHER" id="PTHR13174:SF3">
    <property type="entry name" value="D-GLUCURONYL C5-EPIMERASE"/>
    <property type="match status" value="1"/>
</dbReference>
<gene>
    <name evidence="2" type="ORF">JCM21142_1660</name>
</gene>
<dbReference type="EMBL" id="BAMD01000005">
    <property type="protein sequence ID" value="GAF02034.1"/>
    <property type="molecule type" value="Genomic_DNA"/>
</dbReference>
<dbReference type="STRING" id="869213.GCA_000517085_04138"/>